<dbReference type="AlphaFoldDB" id="M0CDI9"/>
<evidence type="ECO:0000313" key="3">
    <source>
        <dbReference type="Proteomes" id="UP000011626"/>
    </source>
</evidence>
<sequence length="219" mass="22225">MSQVTAHGGERATIFGHEYDSRTIAGACFAVLGAQFLTAIMLAAAMVPGYDFGAAAISDLGVFPETALLFNVSVVVAGLLNAAGGYFFYRSHGRRWLLALFALAGLGAVGTGLFPLDSGGLHGLFALVAFLFMNLEAVGSAAVLRGVPRAGSLLAGGLGLVFVVLMAIGDAGTVAAFGPIGHGGTERMIVYPVMLWLVAVGGYLLGTADGAATADARVE</sequence>
<feature type="transmembrane region" description="Helical" evidence="1">
    <location>
        <begin position="189"/>
        <end position="208"/>
    </location>
</feature>
<keyword evidence="1" id="KW-0472">Membrane</keyword>
<comment type="caution">
    <text evidence="2">The sequence shown here is derived from an EMBL/GenBank/DDBJ whole genome shotgun (WGS) entry which is preliminary data.</text>
</comment>
<dbReference type="OrthoDB" id="46160at2157"/>
<feature type="transmembrane region" description="Helical" evidence="1">
    <location>
        <begin position="67"/>
        <end position="89"/>
    </location>
</feature>
<evidence type="ECO:0000256" key="1">
    <source>
        <dbReference type="SAM" id="Phobius"/>
    </source>
</evidence>
<keyword evidence="1" id="KW-0812">Transmembrane</keyword>
<accession>M0CDI9</accession>
<dbReference type="PATRIC" id="fig|797114.5.peg.4354"/>
<evidence type="ECO:0000313" key="2">
    <source>
        <dbReference type="EMBL" id="ELZ19934.1"/>
    </source>
</evidence>
<name>M0CDI9_9EURY</name>
<dbReference type="RefSeq" id="WP_006885981.1">
    <property type="nucleotide sequence ID" value="NZ_AOIU01000048.1"/>
</dbReference>
<dbReference type="Proteomes" id="UP000011626">
    <property type="component" value="Unassembled WGS sequence"/>
</dbReference>
<feature type="transmembrane region" description="Helical" evidence="1">
    <location>
        <begin position="24"/>
        <end position="47"/>
    </location>
</feature>
<reference evidence="2 3" key="1">
    <citation type="journal article" date="2014" name="PLoS Genet.">
        <title>Phylogenetically driven sequencing of extremely halophilic archaea reveals strategies for static and dynamic osmo-response.</title>
        <authorList>
            <person name="Becker E.A."/>
            <person name="Seitzer P.M."/>
            <person name="Tritt A."/>
            <person name="Larsen D."/>
            <person name="Krusor M."/>
            <person name="Yao A.I."/>
            <person name="Wu D."/>
            <person name="Madern D."/>
            <person name="Eisen J.A."/>
            <person name="Darling A.E."/>
            <person name="Facciotti M.T."/>
        </authorList>
    </citation>
    <scope>NUCLEOTIDE SEQUENCE [LARGE SCALE GENOMIC DNA]</scope>
    <source>
        <strain evidence="2 3">2-9-1</strain>
    </source>
</reference>
<dbReference type="eggNOG" id="arCOG02008">
    <property type="taxonomic scope" value="Archaea"/>
</dbReference>
<organism evidence="2 3">
    <name type="scientific">Halosimplex carlsbadense 2-9-1</name>
    <dbReference type="NCBI Taxonomy" id="797114"/>
    <lineage>
        <taxon>Archaea</taxon>
        <taxon>Methanobacteriati</taxon>
        <taxon>Methanobacteriota</taxon>
        <taxon>Stenosarchaea group</taxon>
        <taxon>Halobacteria</taxon>
        <taxon>Halobacteriales</taxon>
        <taxon>Haloarculaceae</taxon>
        <taxon>Halosimplex</taxon>
    </lineage>
</organism>
<dbReference type="EMBL" id="AOIU01000048">
    <property type="protein sequence ID" value="ELZ19934.1"/>
    <property type="molecule type" value="Genomic_DNA"/>
</dbReference>
<feature type="transmembrane region" description="Helical" evidence="1">
    <location>
        <begin position="151"/>
        <end position="169"/>
    </location>
</feature>
<dbReference type="Pfam" id="PF06197">
    <property type="entry name" value="DUF998"/>
    <property type="match status" value="1"/>
</dbReference>
<feature type="transmembrane region" description="Helical" evidence="1">
    <location>
        <begin position="96"/>
        <end position="116"/>
    </location>
</feature>
<keyword evidence="1" id="KW-1133">Transmembrane helix</keyword>
<proteinExistence type="predicted"/>
<dbReference type="STRING" id="797114.C475_21589"/>
<gene>
    <name evidence="2" type="ORF">C475_21589</name>
</gene>
<feature type="transmembrane region" description="Helical" evidence="1">
    <location>
        <begin position="122"/>
        <end position="144"/>
    </location>
</feature>
<dbReference type="InterPro" id="IPR009339">
    <property type="entry name" value="DUF998"/>
</dbReference>
<evidence type="ECO:0008006" key="4">
    <source>
        <dbReference type="Google" id="ProtNLM"/>
    </source>
</evidence>
<keyword evidence="3" id="KW-1185">Reference proteome</keyword>
<protein>
    <recommendedName>
        <fullName evidence="4">DUF998 domain-containing protein</fullName>
    </recommendedName>
</protein>